<gene>
    <name evidence="1" type="ORF">CMV_030043</name>
</gene>
<comment type="caution">
    <text evidence="1">The sequence shown here is derived from an EMBL/GenBank/DDBJ whole genome shotgun (WGS) entry which is preliminary data.</text>
</comment>
<dbReference type="Proteomes" id="UP000737018">
    <property type="component" value="Unassembled WGS sequence"/>
</dbReference>
<accession>A0A8J4Q5N5</accession>
<keyword evidence="2" id="KW-1185">Reference proteome</keyword>
<name>A0A8J4Q5N5_9ROSI</name>
<reference evidence="1" key="1">
    <citation type="submission" date="2020-03" db="EMBL/GenBank/DDBJ databases">
        <title>Castanea mollissima Vanexum genome sequencing.</title>
        <authorList>
            <person name="Staton M."/>
        </authorList>
    </citation>
    <scope>NUCLEOTIDE SEQUENCE</scope>
    <source>
        <tissue evidence="1">Leaf</tissue>
    </source>
</reference>
<evidence type="ECO:0000313" key="2">
    <source>
        <dbReference type="Proteomes" id="UP000737018"/>
    </source>
</evidence>
<dbReference type="AlphaFoldDB" id="A0A8J4Q5N5"/>
<organism evidence="1 2">
    <name type="scientific">Castanea mollissima</name>
    <name type="common">Chinese chestnut</name>
    <dbReference type="NCBI Taxonomy" id="60419"/>
    <lineage>
        <taxon>Eukaryota</taxon>
        <taxon>Viridiplantae</taxon>
        <taxon>Streptophyta</taxon>
        <taxon>Embryophyta</taxon>
        <taxon>Tracheophyta</taxon>
        <taxon>Spermatophyta</taxon>
        <taxon>Magnoliopsida</taxon>
        <taxon>eudicotyledons</taxon>
        <taxon>Gunneridae</taxon>
        <taxon>Pentapetalae</taxon>
        <taxon>rosids</taxon>
        <taxon>fabids</taxon>
        <taxon>Fagales</taxon>
        <taxon>Fagaceae</taxon>
        <taxon>Castanea</taxon>
    </lineage>
</organism>
<proteinExistence type="predicted"/>
<protein>
    <submittedName>
        <fullName evidence="1">Uncharacterized protein</fullName>
    </submittedName>
</protein>
<sequence length="108" mass="11953">MKHKSKPLTTIVNSKITTNRDGEGDIRFDLAIVENITGGFNNNSDPDGWPVRFVYRNREMSSETITGGNNNSDPSAATSLPLLLTTRVWASRLIATRASRIPCDDVFQ</sequence>
<dbReference type="EMBL" id="JRKL02012942">
    <property type="protein sequence ID" value="KAF3943398.1"/>
    <property type="molecule type" value="Genomic_DNA"/>
</dbReference>
<evidence type="ECO:0000313" key="1">
    <source>
        <dbReference type="EMBL" id="KAF3943398.1"/>
    </source>
</evidence>